<dbReference type="InterPro" id="IPR010319">
    <property type="entry name" value="Transglutaminase-like_Cys_pept"/>
</dbReference>
<dbReference type="Gene3D" id="3.10.620.30">
    <property type="match status" value="1"/>
</dbReference>
<keyword evidence="2" id="KW-1185">Reference proteome</keyword>
<dbReference type="PANTHER" id="PTHR39327:SF1">
    <property type="entry name" value="BLR5470 PROTEIN"/>
    <property type="match status" value="1"/>
</dbReference>
<gene>
    <name evidence="1" type="ORF">HQR01_03020</name>
</gene>
<dbReference type="Proteomes" id="UP000504693">
    <property type="component" value="Chromosome"/>
</dbReference>
<dbReference type="SUPFAM" id="SSF54001">
    <property type="entry name" value="Cysteine proteinases"/>
    <property type="match status" value="1"/>
</dbReference>
<evidence type="ECO:0000313" key="1">
    <source>
        <dbReference type="EMBL" id="QKG70417.1"/>
    </source>
</evidence>
<dbReference type="Pfam" id="PF06035">
    <property type="entry name" value="Peptidase_C93"/>
    <property type="match status" value="1"/>
</dbReference>
<sequence>MPAVALAQDAGEIVDPDTTLYTEAVVPEDEPSCIPEAEAIDAAVPEVDEAEAVFVMPTTGFAFTLPPDETPTVEVEICAPPPPVRPMAPSLFRMIALPVGFNASLEKWERARLGAVTDQPGPWDELLAQANIISPGDPIDMVNRWVNWHIRYRIDLPGDEWATAPDTLNRGFGDCEDFAVAKMGLLLALGIPADDMYLVVLRDQRQTDHAVLAVNRDGRLYVLDNRTDTVLPADQIHDYTPIVSYSGPFSWIYGKPAG</sequence>
<accession>A0A7D4ASU6</accession>
<protein>
    <submittedName>
        <fullName evidence="1">Transglutaminase-like cysteine peptidase</fullName>
    </submittedName>
</protein>
<dbReference type="AlphaFoldDB" id="A0A7D4ASU6"/>
<dbReference type="PANTHER" id="PTHR39327">
    <property type="match status" value="1"/>
</dbReference>
<reference evidence="1 2" key="1">
    <citation type="submission" date="2020-05" db="EMBL/GenBank/DDBJ databases">
        <title>Erythrobacter mangrovi sp. nov., isolated from rhizosphere soil of mangrove plant (Kandelia candel).</title>
        <authorList>
            <person name="Ye Y.H."/>
        </authorList>
    </citation>
    <scope>NUCLEOTIDE SEQUENCE [LARGE SCALE GENOMIC DNA]</scope>
    <source>
        <strain evidence="1 2">EB310</strain>
    </source>
</reference>
<evidence type="ECO:0000313" key="2">
    <source>
        <dbReference type="Proteomes" id="UP000504693"/>
    </source>
</evidence>
<name>A0A7D4ASU6_9SPHN</name>
<dbReference type="EMBL" id="CP053921">
    <property type="protein sequence ID" value="QKG70417.1"/>
    <property type="molecule type" value="Genomic_DNA"/>
</dbReference>
<dbReference type="KEGG" id="emv:HQR01_03020"/>
<dbReference type="RefSeq" id="WP_173212436.1">
    <property type="nucleotide sequence ID" value="NZ_CP053921.1"/>
</dbReference>
<dbReference type="InterPro" id="IPR038765">
    <property type="entry name" value="Papain-like_cys_pep_sf"/>
</dbReference>
<organism evidence="1 2">
    <name type="scientific">Erythrobacter mangrovi</name>
    <dbReference type="NCBI Taxonomy" id="2739433"/>
    <lineage>
        <taxon>Bacteria</taxon>
        <taxon>Pseudomonadati</taxon>
        <taxon>Pseudomonadota</taxon>
        <taxon>Alphaproteobacteria</taxon>
        <taxon>Sphingomonadales</taxon>
        <taxon>Erythrobacteraceae</taxon>
        <taxon>Erythrobacter/Porphyrobacter group</taxon>
        <taxon>Erythrobacter</taxon>
    </lineage>
</organism>
<proteinExistence type="predicted"/>